<dbReference type="Proteomes" id="UP001432322">
    <property type="component" value="Unassembled WGS sequence"/>
</dbReference>
<feature type="signal peptide" evidence="1">
    <location>
        <begin position="1"/>
        <end position="20"/>
    </location>
</feature>
<organism evidence="2 3">
    <name type="scientific">Pristionchus fissidentatus</name>
    <dbReference type="NCBI Taxonomy" id="1538716"/>
    <lineage>
        <taxon>Eukaryota</taxon>
        <taxon>Metazoa</taxon>
        <taxon>Ecdysozoa</taxon>
        <taxon>Nematoda</taxon>
        <taxon>Chromadorea</taxon>
        <taxon>Rhabditida</taxon>
        <taxon>Rhabditina</taxon>
        <taxon>Diplogasteromorpha</taxon>
        <taxon>Diplogasteroidea</taxon>
        <taxon>Neodiplogasteridae</taxon>
        <taxon>Pristionchus</taxon>
    </lineage>
</organism>
<protein>
    <recommendedName>
        <fullName evidence="4">Secreted protein</fullName>
    </recommendedName>
</protein>
<proteinExistence type="predicted"/>
<feature type="chain" id="PRO_5043327526" description="Secreted protein" evidence="1">
    <location>
        <begin position="21"/>
        <end position="146"/>
    </location>
</feature>
<gene>
    <name evidence="2" type="ORF">PFISCL1PPCAC_17920</name>
</gene>
<dbReference type="EMBL" id="BTSY01000005">
    <property type="protein sequence ID" value="GMT26623.1"/>
    <property type="molecule type" value="Genomic_DNA"/>
</dbReference>
<evidence type="ECO:0000313" key="3">
    <source>
        <dbReference type="Proteomes" id="UP001432322"/>
    </source>
</evidence>
<keyword evidence="3" id="KW-1185">Reference proteome</keyword>
<feature type="non-terminal residue" evidence="2">
    <location>
        <position position="146"/>
    </location>
</feature>
<sequence length="146" mass="15388">MRGMIMSYLLISTCSSPTLAERESFFCGPCASVGASGASLGASWAPVSASSAVTRVAAALLSFALNDSSAIRNGSMAIISSAARIMSSRPIWNRSGSPSGNDLPRFFSMARNFFAQQTSCAEGRGTCRREEGEVVDRLTAGMLSEW</sequence>
<comment type="caution">
    <text evidence="2">The sequence shown here is derived from an EMBL/GenBank/DDBJ whole genome shotgun (WGS) entry which is preliminary data.</text>
</comment>
<evidence type="ECO:0000256" key="1">
    <source>
        <dbReference type="SAM" id="SignalP"/>
    </source>
</evidence>
<accession>A0AAV5W869</accession>
<dbReference type="AlphaFoldDB" id="A0AAV5W869"/>
<evidence type="ECO:0000313" key="2">
    <source>
        <dbReference type="EMBL" id="GMT26623.1"/>
    </source>
</evidence>
<evidence type="ECO:0008006" key="4">
    <source>
        <dbReference type="Google" id="ProtNLM"/>
    </source>
</evidence>
<keyword evidence="1" id="KW-0732">Signal</keyword>
<reference evidence="2" key="1">
    <citation type="submission" date="2023-10" db="EMBL/GenBank/DDBJ databases">
        <title>Genome assembly of Pristionchus species.</title>
        <authorList>
            <person name="Yoshida K."/>
            <person name="Sommer R.J."/>
        </authorList>
    </citation>
    <scope>NUCLEOTIDE SEQUENCE</scope>
    <source>
        <strain evidence="2">RS5133</strain>
    </source>
</reference>
<name>A0AAV5W869_9BILA</name>